<dbReference type="InterPro" id="IPR011051">
    <property type="entry name" value="RmlC_Cupin_sf"/>
</dbReference>
<dbReference type="PANTHER" id="PTHR35848:SF9">
    <property type="entry name" value="SLL1358 PROTEIN"/>
    <property type="match status" value="1"/>
</dbReference>
<dbReference type="SMART" id="SM00835">
    <property type="entry name" value="Cupin_1"/>
    <property type="match status" value="2"/>
</dbReference>
<keyword evidence="6" id="KW-1185">Reference proteome</keyword>
<dbReference type="Proteomes" id="UP001437256">
    <property type="component" value="Unassembled WGS sequence"/>
</dbReference>
<dbReference type="InterPro" id="IPR014710">
    <property type="entry name" value="RmlC-like_jellyroll"/>
</dbReference>
<reference evidence="5 6" key="1">
    <citation type="submission" date="2024-05" db="EMBL/GenBank/DDBJ databases">
        <title>A draft genome resource for the thread blight pathogen Marasmius tenuissimus strain MS-2.</title>
        <authorList>
            <person name="Yulfo-Soto G.E."/>
            <person name="Baruah I.K."/>
            <person name="Amoako-Attah I."/>
            <person name="Bukari Y."/>
            <person name="Meinhardt L.W."/>
            <person name="Bailey B.A."/>
            <person name="Cohen S.P."/>
        </authorList>
    </citation>
    <scope>NUCLEOTIDE SEQUENCE [LARGE SCALE GENOMIC DNA]</scope>
    <source>
        <strain evidence="5 6">MS-2</strain>
    </source>
</reference>
<dbReference type="NCBIfam" id="TIGR03404">
    <property type="entry name" value="bicupin_oxalic"/>
    <property type="match status" value="1"/>
</dbReference>
<evidence type="ECO:0000313" key="6">
    <source>
        <dbReference type="Proteomes" id="UP001437256"/>
    </source>
</evidence>
<evidence type="ECO:0000256" key="3">
    <source>
        <dbReference type="SAM" id="SignalP"/>
    </source>
</evidence>
<dbReference type="CDD" id="cd20304">
    <property type="entry name" value="cupin_OxDC_N"/>
    <property type="match status" value="1"/>
</dbReference>
<feature type="chain" id="PRO_5045286666" description="Cupin type-1 domain-containing protein" evidence="3">
    <location>
        <begin position="22"/>
        <end position="474"/>
    </location>
</feature>
<sequence length="474" mass="50418">MFGISTSLIITIAILARLGLAAPAASSGSATGSAVTSVSSVPVPVSSSAATATTGASSPSTAASAPESTATVPPADTDPNLPLWGIDTDPNDPVVAPIRGKLGAPVLGPDNKPIDLQNPDFLAPPSTDHGSIPNAKWPFSFSHNRMQTGGWARQENTGVMPIAQAMASVNMRLEPGAVRELHWHKTSEWAYVLKGSTQVTAVDGEGRNFVQTVGPGDLWFFPPGIPHSLQATNDTEGGSEFILVFDDGAFSEDSTFLLTDWLAHVPAEVLQRNFGVDQDAFAHIPGEELYIFPAPLPGDDSDAPQSPQGTVPEPYTFELSKMNATITPGGTVKIVDSSIFKISTTIAAAEVTVNPGGIRELHWHPTMDEWSFFIEGQGRVTVFASQSNARTFDYQAGDIGYVPTAMGHYVENIGNTTLRFLEIFNTDRFQDISLNQWLALTPPELVKAHLNLDDATIAKLSKTKPIVMGANTSN</sequence>
<dbReference type="EMBL" id="JBBXMP010000069">
    <property type="protein sequence ID" value="KAL0064013.1"/>
    <property type="molecule type" value="Genomic_DNA"/>
</dbReference>
<comment type="caution">
    <text evidence="5">The sequence shown here is derived from an EMBL/GenBank/DDBJ whole genome shotgun (WGS) entry which is preliminary data.</text>
</comment>
<accession>A0ABR2ZRI0</accession>
<dbReference type="Pfam" id="PF00190">
    <property type="entry name" value="Cupin_1"/>
    <property type="match status" value="2"/>
</dbReference>
<dbReference type="InterPro" id="IPR017774">
    <property type="entry name" value="Bicupin_oxalate_deCO2ase/Oxase"/>
</dbReference>
<feature type="domain" description="Cupin type-1" evidence="4">
    <location>
        <begin position="139"/>
        <end position="282"/>
    </location>
</feature>
<proteinExistence type="predicted"/>
<keyword evidence="1" id="KW-0479">Metal-binding</keyword>
<evidence type="ECO:0000259" key="4">
    <source>
        <dbReference type="SMART" id="SM00835"/>
    </source>
</evidence>
<protein>
    <recommendedName>
        <fullName evidence="4">Cupin type-1 domain-containing protein</fullName>
    </recommendedName>
</protein>
<dbReference type="PANTHER" id="PTHR35848">
    <property type="entry name" value="OXALATE-BINDING PROTEIN"/>
    <property type="match status" value="1"/>
</dbReference>
<dbReference type="InterPro" id="IPR051610">
    <property type="entry name" value="GPI/OXD"/>
</dbReference>
<evidence type="ECO:0000256" key="2">
    <source>
        <dbReference type="SAM" id="MobiDB-lite"/>
    </source>
</evidence>
<dbReference type="Gene3D" id="2.60.120.10">
    <property type="entry name" value="Jelly Rolls"/>
    <property type="match status" value="2"/>
</dbReference>
<gene>
    <name evidence="5" type="ORF">AAF712_009081</name>
</gene>
<feature type="domain" description="Cupin type-1" evidence="4">
    <location>
        <begin position="317"/>
        <end position="458"/>
    </location>
</feature>
<keyword evidence="3" id="KW-0732">Signal</keyword>
<feature type="signal peptide" evidence="3">
    <location>
        <begin position="1"/>
        <end position="21"/>
    </location>
</feature>
<organism evidence="5 6">
    <name type="scientific">Marasmius tenuissimus</name>
    <dbReference type="NCBI Taxonomy" id="585030"/>
    <lineage>
        <taxon>Eukaryota</taxon>
        <taxon>Fungi</taxon>
        <taxon>Dikarya</taxon>
        <taxon>Basidiomycota</taxon>
        <taxon>Agaricomycotina</taxon>
        <taxon>Agaricomycetes</taxon>
        <taxon>Agaricomycetidae</taxon>
        <taxon>Agaricales</taxon>
        <taxon>Marasmiineae</taxon>
        <taxon>Marasmiaceae</taxon>
        <taxon>Marasmius</taxon>
    </lineage>
</organism>
<dbReference type="CDD" id="cd20305">
    <property type="entry name" value="cupin_OxDC_C"/>
    <property type="match status" value="1"/>
</dbReference>
<feature type="region of interest" description="Disordered" evidence="2">
    <location>
        <begin position="49"/>
        <end position="88"/>
    </location>
</feature>
<evidence type="ECO:0000313" key="5">
    <source>
        <dbReference type="EMBL" id="KAL0064013.1"/>
    </source>
</evidence>
<evidence type="ECO:0000256" key="1">
    <source>
        <dbReference type="ARBA" id="ARBA00022723"/>
    </source>
</evidence>
<dbReference type="InterPro" id="IPR006045">
    <property type="entry name" value="Cupin_1"/>
</dbReference>
<name>A0ABR2ZRI0_9AGAR</name>
<dbReference type="SUPFAM" id="SSF51182">
    <property type="entry name" value="RmlC-like cupins"/>
    <property type="match status" value="1"/>
</dbReference>
<feature type="compositionally biased region" description="Low complexity" evidence="2">
    <location>
        <begin position="49"/>
        <end position="75"/>
    </location>
</feature>